<evidence type="ECO:0000256" key="11">
    <source>
        <dbReference type="ARBA" id="ARBA00023136"/>
    </source>
</evidence>
<dbReference type="GO" id="GO:0016567">
    <property type="term" value="P:protein ubiquitination"/>
    <property type="evidence" value="ECO:0007669"/>
    <property type="project" value="InterPro"/>
</dbReference>
<comment type="subcellular location">
    <subcellularLocation>
        <location evidence="2">Membrane</location>
        <topology evidence="2">Multi-pass membrane protein</topology>
    </subcellularLocation>
</comment>
<dbReference type="GO" id="GO:0061630">
    <property type="term" value="F:ubiquitin protein ligase activity"/>
    <property type="evidence" value="ECO:0007669"/>
    <property type="project" value="UniProtKB-EC"/>
</dbReference>
<dbReference type="AlphaFoldDB" id="A0A2N1PKY4"/>
<evidence type="ECO:0000256" key="6">
    <source>
        <dbReference type="ARBA" id="ARBA00022723"/>
    </source>
</evidence>
<gene>
    <name evidence="14" type="ORF">CVV64_16355</name>
</gene>
<comment type="catalytic activity">
    <reaction evidence="1">
        <text>S-ubiquitinyl-[E2 ubiquitin-conjugating enzyme]-L-cysteine + [acceptor protein]-L-lysine = [E2 ubiquitin-conjugating enzyme]-L-cysteine + N(6)-ubiquitinyl-[acceptor protein]-L-lysine.</text>
        <dbReference type="EC" id="2.3.2.27"/>
    </reaction>
</comment>
<dbReference type="GO" id="GO:0008270">
    <property type="term" value="F:zinc ion binding"/>
    <property type="evidence" value="ECO:0007669"/>
    <property type="project" value="UniProtKB-KW"/>
</dbReference>
<keyword evidence="10 12" id="KW-1133">Transmembrane helix</keyword>
<evidence type="ECO:0000256" key="5">
    <source>
        <dbReference type="ARBA" id="ARBA00022692"/>
    </source>
</evidence>
<keyword evidence="8" id="KW-0833">Ubl conjugation pathway</keyword>
<evidence type="ECO:0000256" key="3">
    <source>
        <dbReference type="ARBA" id="ARBA00012483"/>
    </source>
</evidence>
<feature type="domain" description="E3 Ubiquitin ligase MUL1-like" evidence="13">
    <location>
        <begin position="105"/>
        <end position="239"/>
    </location>
</feature>
<dbReference type="GO" id="GO:0016020">
    <property type="term" value="C:membrane"/>
    <property type="evidence" value="ECO:0007669"/>
    <property type="project" value="UniProtKB-SubCell"/>
</dbReference>
<dbReference type="EMBL" id="PGXC01000028">
    <property type="protein sequence ID" value="PKK88995.1"/>
    <property type="molecule type" value="Genomic_DNA"/>
</dbReference>
<keyword evidence="7" id="KW-0863">Zinc-finger</keyword>
<evidence type="ECO:0000256" key="8">
    <source>
        <dbReference type="ARBA" id="ARBA00022786"/>
    </source>
</evidence>
<evidence type="ECO:0000256" key="2">
    <source>
        <dbReference type="ARBA" id="ARBA00004141"/>
    </source>
</evidence>
<keyword evidence="5 12" id="KW-0812">Transmembrane</keyword>
<sequence>MDKSIIFLLKSVPLLIACGYLYRMAISVRFIHFLLNHEPVSISSAMAGSIPGKPQLFTGVVTLGNPLYSPLTRTPCAAWRTDIDVEYDTVVWDSATEGYGYSGASEKVKSRTETRDFILDDGTGQILCRIENAEIDWKILRAGAMDNAELSDPDLSMRGIGTEFLNFRDVVCLRGFKCIEEGLPLAQRVLLTGKVVSEEGKAYLGAPGWPLPFVIHQQFQELLLRKTRIRLALDGVILLLFSAIGVAAHVYL</sequence>
<dbReference type="Proteomes" id="UP000233256">
    <property type="component" value="Unassembled WGS sequence"/>
</dbReference>
<protein>
    <recommendedName>
        <fullName evidence="3">RING-type E3 ubiquitin transferase</fullName>
        <ecNumber evidence="3">2.3.2.27</ecNumber>
    </recommendedName>
</protein>
<evidence type="ECO:0000259" key="13">
    <source>
        <dbReference type="Pfam" id="PF12483"/>
    </source>
</evidence>
<accession>A0A2N1PKY4</accession>
<comment type="caution">
    <text evidence="14">The sequence shown here is derived from an EMBL/GenBank/DDBJ whole genome shotgun (WGS) entry which is preliminary data.</text>
</comment>
<keyword evidence="11 12" id="KW-0472">Membrane</keyword>
<dbReference type="EC" id="2.3.2.27" evidence="3"/>
<evidence type="ECO:0000256" key="10">
    <source>
        <dbReference type="ARBA" id="ARBA00022989"/>
    </source>
</evidence>
<dbReference type="Pfam" id="PF12483">
    <property type="entry name" value="GIDE"/>
    <property type="match status" value="1"/>
</dbReference>
<evidence type="ECO:0000256" key="1">
    <source>
        <dbReference type="ARBA" id="ARBA00000900"/>
    </source>
</evidence>
<feature type="transmembrane region" description="Helical" evidence="12">
    <location>
        <begin position="231"/>
        <end position="251"/>
    </location>
</feature>
<dbReference type="InterPro" id="IPR022170">
    <property type="entry name" value="MUL1-like"/>
</dbReference>
<feature type="transmembrane region" description="Helical" evidence="12">
    <location>
        <begin position="6"/>
        <end position="22"/>
    </location>
</feature>
<evidence type="ECO:0000313" key="14">
    <source>
        <dbReference type="EMBL" id="PKK88995.1"/>
    </source>
</evidence>
<evidence type="ECO:0000313" key="15">
    <source>
        <dbReference type="Proteomes" id="UP000233256"/>
    </source>
</evidence>
<evidence type="ECO:0000256" key="7">
    <source>
        <dbReference type="ARBA" id="ARBA00022771"/>
    </source>
</evidence>
<keyword evidence="4" id="KW-0808">Transferase</keyword>
<keyword evidence="9" id="KW-0862">Zinc</keyword>
<evidence type="ECO:0000256" key="12">
    <source>
        <dbReference type="SAM" id="Phobius"/>
    </source>
</evidence>
<evidence type="ECO:0000256" key="9">
    <source>
        <dbReference type="ARBA" id="ARBA00022833"/>
    </source>
</evidence>
<reference evidence="14 15" key="1">
    <citation type="journal article" date="2017" name="ISME J.">
        <title>Potential for microbial H2 and metal transformations associated with novel bacteria and archaea in deep terrestrial subsurface sediments.</title>
        <authorList>
            <person name="Hernsdorf A.W."/>
            <person name="Amano Y."/>
            <person name="Miyakawa K."/>
            <person name="Ise K."/>
            <person name="Suzuki Y."/>
            <person name="Anantharaman K."/>
            <person name="Probst A."/>
            <person name="Burstein D."/>
            <person name="Thomas B.C."/>
            <person name="Banfield J.F."/>
        </authorList>
    </citation>
    <scope>NUCLEOTIDE SEQUENCE [LARGE SCALE GENOMIC DNA]</scope>
    <source>
        <strain evidence="14">HGW-Wallbacteria-1</strain>
    </source>
</reference>
<name>A0A2N1PKY4_9BACT</name>
<keyword evidence="6" id="KW-0479">Metal-binding</keyword>
<organism evidence="14 15">
    <name type="scientific">Candidatus Wallbacteria bacterium HGW-Wallbacteria-1</name>
    <dbReference type="NCBI Taxonomy" id="2013854"/>
    <lineage>
        <taxon>Bacteria</taxon>
        <taxon>Candidatus Walliibacteriota</taxon>
    </lineage>
</organism>
<proteinExistence type="predicted"/>
<evidence type="ECO:0000256" key="4">
    <source>
        <dbReference type="ARBA" id="ARBA00022679"/>
    </source>
</evidence>